<organism evidence="1 2">
    <name type="scientific">Ciceribacter sichuanensis</name>
    <dbReference type="NCBI Taxonomy" id="2949647"/>
    <lineage>
        <taxon>Bacteria</taxon>
        <taxon>Pseudomonadati</taxon>
        <taxon>Pseudomonadota</taxon>
        <taxon>Alphaproteobacteria</taxon>
        <taxon>Hyphomicrobiales</taxon>
        <taxon>Rhizobiaceae</taxon>
        <taxon>Ciceribacter</taxon>
    </lineage>
</organism>
<evidence type="ECO:0000313" key="2">
    <source>
        <dbReference type="Proteomes" id="UP001155079"/>
    </source>
</evidence>
<reference evidence="1 2" key="1">
    <citation type="submission" date="2022-06" db="EMBL/GenBank/DDBJ databases">
        <authorList>
            <person name="Sun Q."/>
        </authorList>
    </citation>
    <scope>NUCLEOTIDE SEQUENCE [LARGE SCALE GENOMIC DNA]</scope>
    <source>
        <strain evidence="1 2">S153</strain>
    </source>
</reference>
<name>A0ABT0VGV9_9HYPH</name>
<accession>A0ABT0VGV9</accession>
<comment type="caution">
    <text evidence="1">The sequence shown here is derived from an EMBL/GenBank/DDBJ whole genome shotgun (WGS) entry which is preliminary data.</text>
</comment>
<gene>
    <name evidence="1" type="ORF">NBH20_23760</name>
</gene>
<keyword evidence="2" id="KW-1185">Reference proteome</keyword>
<evidence type="ECO:0000313" key="1">
    <source>
        <dbReference type="EMBL" id="MCM2404202.1"/>
    </source>
</evidence>
<proteinExistence type="predicted"/>
<dbReference type="RefSeq" id="WP_250946922.1">
    <property type="nucleotide sequence ID" value="NZ_JAMQAY010000015.1"/>
</dbReference>
<dbReference type="EMBL" id="JAMQAY010000015">
    <property type="protein sequence ID" value="MCM2404202.1"/>
    <property type="molecule type" value="Genomic_DNA"/>
</dbReference>
<protein>
    <submittedName>
        <fullName evidence="1">Uncharacterized protein</fullName>
    </submittedName>
</protein>
<sequence length="106" mass="11431">MDTTQARCLILIDTVPYAREAEPILQLAVSAGMSAVVLTEELNTWAMRHTPYVFFVGGKVHAYVESSGPLVSLLGLVAHVVADRDPAAAKARLAAWPSLLRGLNLF</sequence>
<dbReference type="Proteomes" id="UP001155079">
    <property type="component" value="Unassembled WGS sequence"/>
</dbReference>